<evidence type="ECO:0000256" key="3">
    <source>
        <dbReference type="ARBA" id="ARBA00022723"/>
    </source>
</evidence>
<dbReference type="EC" id="5.3.1.17" evidence="6"/>
<feature type="binding site" evidence="6">
    <location>
        <position position="245"/>
    </location>
    <ligand>
        <name>Zn(2+)</name>
        <dbReference type="ChEBI" id="CHEBI:29105"/>
    </ligand>
</feature>
<protein>
    <recommendedName>
        <fullName evidence="6">4-deoxy-L-threo-5-hexosulose-uronate ketol-isomerase</fullName>
        <ecNumber evidence="6">5.3.1.17</ecNumber>
    </recommendedName>
    <alternativeName>
        <fullName evidence="6">5-keto-4-deoxyuronate isomerase</fullName>
    </alternativeName>
    <alternativeName>
        <fullName evidence="6">DKI isomerase</fullName>
    </alternativeName>
</protein>
<feature type="binding site" evidence="6">
    <location>
        <position position="196"/>
    </location>
    <ligand>
        <name>Zn(2+)</name>
        <dbReference type="ChEBI" id="CHEBI:29105"/>
    </ligand>
</feature>
<dbReference type="Pfam" id="PF04962">
    <property type="entry name" value="KduI"/>
    <property type="match status" value="1"/>
</dbReference>
<keyword evidence="5 6" id="KW-0413">Isomerase</keyword>
<dbReference type="HAMAP" id="MF_00687">
    <property type="entry name" value="KduI"/>
    <property type="match status" value="1"/>
</dbReference>
<gene>
    <name evidence="6 7" type="primary">kduI</name>
    <name evidence="7" type="ORF">RT717_15935</name>
</gene>
<dbReference type="SUPFAM" id="SSF51182">
    <property type="entry name" value="RmlC-like cupins"/>
    <property type="match status" value="1"/>
</dbReference>
<comment type="pathway">
    <text evidence="6">Glycan metabolism; pectin degradation; 2-dehydro-3-deoxy-D-gluconate from pectin: step 4/5.</text>
</comment>
<accession>A0ABZ0IJ76</accession>
<dbReference type="Gene3D" id="2.60.120.10">
    <property type="entry name" value="Jelly Rolls"/>
    <property type="match status" value="1"/>
</dbReference>
<evidence type="ECO:0000256" key="4">
    <source>
        <dbReference type="ARBA" id="ARBA00022833"/>
    </source>
</evidence>
<dbReference type="PIRSF" id="PIRSF006625">
    <property type="entry name" value="KduI"/>
    <property type="match status" value="1"/>
</dbReference>
<dbReference type="InterPro" id="IPR027449">
    <property type="entry name" value="KduI_N"/>
</dbReference>
<dbReference type="RefSeq" id="WP_317487377.1">
    <property type="nucleotide sequence ID" value="NZ_CP136051.1"/>
</dbReference>
<comment type="function">
    <text evidence="6">Catalyzes the isomerization of 5-dehydro-4-deoxy-D-glucuronate to 3-deoxy-D-glycero-2,5-hexodiulosonate.</text>
</comment>
<comment type="similarity">
    <text evidence="2 6">Belongs to the KduI family.</text>
</comment>
<evidence type="ECO:0000256" key="2">
    <source>
        <dbReference type="ARBA" id="ARBA00008086"/>
    </source>
</evidence>
<sequence>MTDLRFGSHPEDIKQLTTSALRDRFLISEVMKPGQVTASYSVHDRMMVIGVVPTIKAITLPTFEELTKANFFLERRELGIINVGAKGTVTVDGERFELDNKECLYVGRGKKEIVFSSGSPSTPAELYVNSCPAHREYPTTKATFADANEVKLGSKENCNERTIYQYIHDGGIQSCQLVMGLTILAPGSIWNTFPPHTHNRRMEVYFYFDLPEDQIVMHFMGEPQETRHLAMSNKQAVISPEWSIHAGAGTSNYTFIWSMAGENKAFTDMDGHQLKSIR</sequence>
<dbReference type="NCBIfam" id="NF002091">
    <property type="entry name" value="PRK00924.1"/>
    <property type="match status" value="1"/>
</dbReference>
<evidence type="ECO:0000256" key="1">
    <source>
        <dbReference type="ARBA" id="ARBA00000552"/>
    </source>
</evidence>
<dbReference type="CDD" id="cd20491">
    <property type="entry name" value="cupin_KduI_C"/>
    <property type="match status" value="1"/>
</dbReference>
<keyword evidence="4 6" id="KW-0862">Zinc</keyword>
<name>A0ABZ0IJ76_9BACT</name>
<dbReference type="PANTHER" id="PTHR38461:SF1">
    <property type="entry name" value="4-DEOXY-L-THREO-5-HEXOSULOSE-URONATE KETOL-ISOMERASE"/>
    <property type="match status" value="1"/>
</dbReference>
<evidence type="ECO:0000256" key="6">
    <source>
        <dbReference type="HAMAP-Rule" id="MF_00687"/>
    </source>
</evidence>
<dbReference type="EMBL" id="CP136051">
    <property type="protein sequence ID" value="WOK04572.1"/>
    <property type="molecule type" value="Genomic_DNA"/>
</dbReference>
<keyword evidence="3 6" id="KW-0479">Metal-binding</keyword>
<dbReference type="InterPro" id="IPR011051">
    <property type="entry name" value="RmlC_Cupin_sf"/>
</dbReference>
<reference evidence="7 8" key="1">
    <citation type="journal article" date="2023" name="Microbiol. Resour. Announc.">
        <title>Complete Genome Sequence of Imperialibacter roseus strain P4T.</title>
        <authorList>
            <person name="Tizabi D.R."/>
            <person name="Bachvaroff T."/>
            <person name="Hill R.T."/>
        </authorList>
    </citation>
    <scope>NUCLEOTIDE SEQUENCE [LARGE SCALE GENOMIC DNA]</scope>
    <source>
        <strain evidence="7 8">P4T</strain>
    </source>
</reference>
<dbReference type="Proteomes" id="UP001302349">
    <property type="component" value="Chromosome"/>
</dbReference>
<dbReference type="InterPro" id="IPR014710">
    <property type="entry name" value="RmlC-like_jellyroll"/>
</dbReference>
<comment type="catalytic activity">
    <reaction evidence="1 6">
        <text>5-dehydro-4-deoxy-D-glucuronate = 3-deoxy-D-glycero-2,5-hexodiulosonate</text>
        <dbReference type="Rhea" id="RHEA:23896"/>
        <dbReference type="ChEBI" id="CHEBI:17117"/>
        <dbReference type="ChEBI" id="CHEBI:29071"/>
        <dbReference type="EC" id="5.3.1.17"/>
    </reaction>
</comment>
<evidence type="ECO:0000256" key="5">
    <source>
        <dbReference type="ARBA" id="ARBA00023235"/>
    </source>
</evidence>
<dbReference type="Gene3D" id="2.60.120.520">
    <property type="entry name" value="pectin degrading enzyme 5-keto 4- deoxyuronate isomerase, domain 1"/>
    <property type="match status" value="1"/>
</dbReference>
<proteinExistence type="inferred from homology"/>
<dbReference type="CDD" id="cd20294">
    <property type="entry name" value="cupin_KduI_N"/>
    <property type="match status" value="1"/>
</dbReference>
<keyword evidence="8" id="KW-1185">Reference proteome</keyword>
<feature type="binding site" evidence="6">
    <location>
        <position position="198"/>
    </location>
    <ligand>
        <name>Zn(2+)</name>
        <dbReference type="ChEBI" id="CHEBI:29105"/>
    </ligand>
</feature>
<dbReference type="PANTHER" id="PTHR38461">
    <property type="entry name" value="4-DEOXY-L-THREO-5-HEXOSULOSE-URONATE KETOL-ISOMERASE"/>
    <property type="match status" value="1"/>
</dbReference>
<organism evidence="7 8">
    <name type="scientific">Imperialibacter roseus</name>
    <dbReference type="NCBI Taxonomy" id="1324217"/>
    <lineage>
        <taxon>Bacteria</taxon>
        <taxon>Pseudomonadati</taxon>
        <taxon>Bacteroidota</taxon>
        <taxon>Cytophagia</taxon>
        <taxon>Cytophagales</taxon>
        <taxon>Flammeovirgaceae</taxon>
        <taxon>Imperialibacter</taxon>
    </lineage>
</organism>
<evidence type="ECO:0000313" key="8">
    <source>
        <dbReference type="Proteomes" id="UP001302349"/>
    </source>
</evidence>
<dbReference type="InterPro" id="IPR007045">
    <property type="entry name" value="KduI"/>
</dbReference>
<dbReference type="InterPro" id="IPR021120">
    <property type="entry name" value="KduI/IolB_isomerase"/>
</dbReference>
<evidence type="ECO:0000313" key="7">
    <source>
        <dbReference type="EMBL" id="WOK04572.1"/>
    </source>
</evidence>
<feature type="binding site" evidence="6">
    <location>
        <position position="203"/>
    </location>
    <ligand>
        <name>Zn(2+)</name>
        <dbReference type="ChEBI" id="CHEBI:29105"/>
    </ligand>
</feature>
<comment type="cofactor">
    <cofactor evidence="6">
        <name>Zn(2+)</name>
        <dbReference type="ChEBI" id="CHEBI:29105"/>
    </cofactor>
    <text evidence="6">Binds 1 zinc ion per subunit.</text>
</comment>
<dbReference type="GO" id="GO:0008697">
    <property type="term" value="F:4-deoxy-L-threo-5-hexosulose-uronate ketol-isomerase activity"/>
    <property type="evidence" value="ECO:0007669"/>
    <property type="project" value="UniProtKB-EC"/>
</dbReference>